<dbReference type="STRING" id="454194.PYK22_03077"/>
<dbReference type="Gene3D" id="2.30.30.140">
    <property type="match status" value="1"/>
</dbReference>
<dbReference type="SUPFAM" id="SSF159127">
    <property type="entry name" value="HupF/HypC-like"/>
    <property type="match status" value="1"/>
</dbReference>
<comment type="similarity">
    <text evidence="1">Belongs to the HupF/HypC family.</text>
</comment>
<accession>A0A0B6X0H8</accession>
<dbReference type="Pfam" id="PF01455">
    <property type="entry name" value="HupF_HypC"/>
    <property type="match status" value="1"/>
</dbReference>
<evidence type="ECO:0000313" key="4">
    <source>
        <dbReference type="Proteomes" id="UP000031518"/>
    </source>
</evidence>
<organism evidence="3 4">
    <name type="scientific">Pyrinomonas methylaliphatogenes</name>
    <dbReference type="NCBI Taxonomy" id="454194"/>
    <lineage>
        <taxon>Bacteria</taxon>
        <taxon>Pseudomonadati</taxon>
        <taxon>Acidobacteriota</taxon>
        <taxon>Blastocatellia</taxon>
        <taxon>Blastocatellales</taxon>
        <taxon>Pyrinomonadaceae</taxon>
        <taxon>Pyrinomonas</taxon>
    </lineage>
</organism>
<protein>
    <submittedName>
        <fullName evidence="3">Hydrogenase maturation factor</fullName>
    </submittedName>
</protein>
<evidence type="ECO:0000256" key="1">
    <source>
        <dbReference type="ARBA" id="ARBA00006018"/>
    </source>
</evidence>
<reference evidence="3 4" key="2">
    <citation type="submission" date="2015-01" db="EMBL/GenBank/DDBJ databases">
        <title>Complete genome sequence of Pyrinomonas methylaliphatogenes type strain K22T.</title>
        <authorList>
            <person name="Lee K.C.Y."/>
            <person name="Power J.F."/>
            <person name="Dunfield P.F."/>
            <person name="Morgan X.C."/>
            <person name="Huttenhower C."/>
            <person name="Stott M.B."/>
        </authorList>
    </citation>
    <scope>NUCLEOTIDE SEQUENCE [LARGE SCALE GENOMIC DNA]</scope>
    <source>
        <strain evidence="3 4">K22</strain>
    </source>
</reference>
<evidence type="ECO:0000256" key="2">
    <source>
        <dbReference type="SAM" id="MobiDB-lite"/>
    </source>
</evidence>
<dbReference type="InterPro" id="IPR001109">
    <property type="entry name" value="Hydrogenase_HupF/HypC"/>
</dbReference>
<sequence length="89" mass="9279">MSEGAKEGSSKAPSQVGESHSLAPRCVTCQDEAVPVTVLELHADAQALVENGSGQRALVAIDFTPEARVGDILLVHSGVAIARLDEERS</sequence>
<dbReference type="OrthoDB" id="3394503at2"/>
<evidence type="ECO:0000313" key="3">
    <source>
        <dbReference type="EMBL" id="CDM67028.1"/>
    </source>
</evidence>
<dbReference type="EMBL" id="CBXV010000008">
    <property type="protein sequence ID" value="CDM67028.1"/>
    <property type="molecule type" value="Genomic_DNA"/>
</dbReference>
<dbReference type="AlphaFoldDB" id="A0A0B6X0H8"/>
<dbReference type="Proteomes" id="UP000031518">
    <property type="component" value="Unassembled WGS sequence"/>
</dbReference>
<proteinExistence type="inferred from homology"/>
<keyword evidence="4" id="KW-1185">Reference proteome</keyword>
<feature type="region of interest" description="Disordered" evidence="2">
    <location>
        <begin position="1"/>
        <end position="22"/>
    </location>
</feature>
<gene>
    <name evidence="3" type="ORF">PYK22_03077</name>
</gene>
<name>A0A0B6X0H8_9BACT</name>
<reference evidence="3 4" key="1">
    <citation type="submission" date="2013-12" db="EMBL/GenBank/DDBJ databases">
        <authorList>
            <person name="Stott M."/>
        </authorList>
    </citation>
    <scope>NUCLEOTIDE SEQUENCE [LARGE SCALE GENOMIC DNA]</scope>
    <source>
        <strain evidence="3 4">K22</strain>
    </source>
</reference>
<dbReference type="RefSeq" id="WP_041979302.1">
    <property type="nucleotide sequence ID" value="NZ_CBXV010000008.1"/>
</dbReference>